<sequence length="251" mass="29128">MEKSFDTFEEELGTPGRPRQRPVRQVHRPDMCAQETRRTIPESTMPSQQEPPVMPVPQKMPSEFIRPANSTQPLQNLSQVETPWQGVTLNRCLLIAMTLLVISSGFQKLHETLKGRHAVEEEECYDALTVRRFTLRQTVQPQEPENSLYEVLFWWIPDLDDDDDEDDDDEDDDDEDDEDVDGGDKKIQKIQFQKRVREGSLKALRHRATPEGLLKGRKAEKNQRAKSGRNEKIIWKKKGRGQAELDKDKKH</sequence>
<dbReference type="EMBL" id="CM055732">
    <property type="protein sequence ID" value="KAJ8011638.1"/>
    <property type="molecule type" value="Genomic_DNA"/>
</dbReference>
<protein>
    <submittedName>
        <fullName evidence="1">Uncharacterized protein</fullName>
    </submittedName>
</protein>
<dbReference type="Proteomes" id="UP001157502">
    <property type="component" value="Chromosome 5"/>
</dbReference>
<keyword evidence="2" id="KW-1185">Reference proteome</keyword>
<name>A0ACC2H6L6_DALPE</name>
<accession>A0ACC2H6L6</accession>
<evidence type="ECO:0000313" key="2">
    <source>
        <dbReference type="Proteomes" id="UP001157502"/>
    </source>
</evidence>
<evidence type="ECO:0000313" key="1">
    <source>
        <dbReference type="EMBL" id="KAJ8011638.1"/>
    </source>
</evidence>
<gene>
    <name evidence="1" type="ORF">DPEC_G00060340</name>
</gene>
<proteinExistence type="predicted"/>
<organism evidence="1 2">
    <name type="scientific">Dallia pectoralis</name>
    <name type="common">Alaska blackfish</name>
    <dbReference type="NCBI Taxonomy" id="75939"/>
    <lineage>
        <taxon>Eukaryota</taxon>
        <taxon>Metazoa</taxon>
        <taxon>Chordata</taxon>
        <taxon>Craniata</taxon>
        <taxon>Vertebrata</taxon>
        <taxon>Euteleostomi</taxon>
        <taxon>Actinopterygii</taxon>
        <taxon>Neopterygii</taxon>
        <taxon>Teleostei</taxon>
        <taxon>Protacanthopterygii</taxon>
        <taxon>Esociformes</taxon>
        <taxon>Umbridae</taxon>
        <taxon>Dallia</taxon>
    </lineage>
</organism>
<comment type="caution">
    <text evidence="1">The sequence shown here is derived from an EMBL/GenBank/DDBJ whole genome shotgun (WGS) entry which is preliminary data.</text>
</comment>
<reference evidence="1" key="1">
    <citation type="submission" date="2021-05" db="EMBL/GenBank/DDBJ databases">
        <authorList>
            <person name="Pan Q."/>
            <person name="Jouanno E."/>
            <person name="Zahm M."/>
            <person name="Klopp C."/>
            <person name="Cabau C."/>
            <person name="Louis A."/>
            <person name="Berthelot C."/>
            <person name="Parey E."/>
            <person name="Roest Crollius H."/>
            <person name="Montfort J."/>
            <person name="Robinson-Rechavi M."/>
            <person name="Bouchez O."/>
            <person name="Lampietro C."/>
            <person name="Lopez Roques C."/>
            <person name="Donnadieu C."/>
            <person name="Postlethwait J."/>
            <person name="Bobe J."/>
            <person name="Dillon D."/>
            <person name="Chandos A."/>
            <person name="von Hippel F."/>
            <person name="Guiguen Y."/>
        </authorList>
    </citation>
    <scope>NUCLEOTIDE SEQUENCE</scope>
    <source>
        <strain evidence="1">YG-Jan2019</strain>
    </source>
</reference>